<dbReference type="RefSeq" id="WP_135283660.1">
    <property type="nucleotide sequence ID" value="NZ_SMLL01000001.1"/>
</dbReference>
<dbReference type="CDD" id="cd03046">
    <property type="entry name" value="GST_N_GTT1_like"/>
    <property type="match status" value="1"/>
</dbReference>
<gene>
    <name evidence="6" type="ORF">EZ242_03235</name>
</gene>
<dbReference type="InterPro" id="IPR040079">
    <property type="entry name" value="Glutathione_S-Trfase"/>
</dbReference>
<dbReference type="GO" id="GO:0005737">
    <property type="term" value="C:cytoplasm"/>
    <property type="evidence" value="ECO:0007669"/>
    <property type="project" value="UniProtKB-ARBA"/>
</dbReference>
<accession>A0A4Z0C2P0</accession>
<reference evidence="6 7" key="1">
    <citation type="submission" date="2019-03" db="EMBL/GenBank/DDBJ databases">
        <title>Ramlibacter rhizophilus CCTCC AB2015357, whole genome shotgun sequence.</title>
        <authorList>
            <person name="Zhang X."/>
            <person name="Feng G."/>
            <person name="Zhu H."/>
        </authorList>
    </citation>
    <scope>NUCLEOTIDE SEQUENCE [LARGE SCALE GENOMIC DNA]</scope>
    <source>
        <strain evidence="6 7">CCTCC AB2015357</strain>
    </source>
</reference>
<sequence>MLTVHHLNLSRSQRVLWLLEELGLPYEVVAYEREARTLLAPEALRRVHPLGKSPVLTDGPLTLAESGAILEYLVEREGGRLSPPPGTPERLRWRYWMHYAEGSLMPPLLMKLLFEGIARAPVPFFVRPITGRIASQGLRSFVMPQLRRHLDFIEAELKPRAWFAGDDFTAADIQMSYPLEAAQARVGLQDYPAIAGYLARIRERPAYQRAEARGGRFGVPGFGD</sequence>
<dbReference type="Proteomes" id="UP000297564">
    <property type="component" value="Unassembled WGS sequence"/>
</dbReference>
<dbReference type="SUPFAM" id="SSF47616">
    <property type="entry name" value="GST C-terminal domain-like"/>
    <property type="match status" value="1"/>
</dbReference>
<dbReference type="EMBL" id="SMLL01000001">
    <property type="protein sequence ID" value="TFZ04778.1"/>
    <property type="molecule type" value="Genomic_DNA"/>
</dbReference>
<organism evidence="6 7">
    <name type="scientific">Ramlibacter rhizophilus</name>
    <dbReference type="NCBI Taxonomy" id="1781167"/>
    <lineage>
        <taxon>Bacteria</taxon>
        <taxon>Pseudomonadati</taxon>
        <taxon>Pseudomonadota</taxon>
        <taxon>Betaproteobacteria</taxon>
        <taxon>Burkholderiales</taxon>
        <taxon>Comamonadaceae</taxon>
        <taxon>Ramlibacter</taxon>
    </lineage>
</organism>
<name>A0A4Z0C2P0_9BURK</name>
<dbReference type="OrthoDB" id="9810080at2"/>
<dbReference type="FunFam" id="3.40.30.10:FF:000156">
    <property type="entry name" value="Glutathione S-transferase 1"/>
    <property type="match status" value="1"/>
</dbReference>
<dbReference type="InterPro" id="IPR036249">
    <property type="entry name" value="Thioredoxin-like_sf"/>
</dbReference>
<dbReference type="Pfam" id="PF13410">
    <property type="entry name" value="GST_C_2"/>
    <property type="match status" value="1"/>
</dbReference>
<dbReference type="SFLD" id="SFLDS00019">
    <property type="entry name" value="Glutathione_Transferase_(cytos"/>
    <property type="match status" value="1"/>
</dbReference>
<evidence type="ECO:0000259" key="5">
    <source>
        <dbReference type="PROSITE" id="PS50405"/>
    </source>
</evidence>
<dbReference type="EC" id="2.5.1.18" evidence="1"/>
<feature type="domain" description="GST N-terminal" evidence="4">
    <location>
        <begin position="1"/>
        <end position="81"/>
    </location>
</feature>
<evidence type="ECO:0000256" key="1">
    <source>
        <dbReference type="ARBA" id="ARBA00012452"/>
    </source>
</evidence>
<dbReference type="InterPro" id="IPR004045">
    <property type="entry name" value="Glutathione_S-Trfase_N"/>
</dbReference>
<dbReference type="InterPro" id="IPR010987">
    <property type="entry name" value="Glutathione-S-Trfase_C-like"/>
</dbReference>
<dbReference type="PANTHER" id="PTHR44051">
    <property type="entry name" value="GLUTATHIONE S-TRANSFERASE-RELATED"/>
    <property type="match status" value="1"/>
</dbReference>
<dbReference type="Gene3D" id="3.40.30.10">
    <property type="entry name" value="Glutaredoxin"/>
    <property type="match status" value="1"/>
</dbReference>
<dbReference type="SUPFAM" id="SSF52833">
    <property type="entry name" value="Thioredoxin-like"/>
    <property type="match status" value="1"/>
</dbReference>
<keyword evidence="7" id="KW-1185">Reference proteome</keyword>
<dbReference type="SFLD" id="SFLDG01150">
    <property type="entry name" value="Main.1:_Beta-like"/>
    <property type="match status" value="1"/>
</dbReference>
<dbReference type="Pfam" id="PF02798">
    <property type="entry name" value="GST_N"/>
    <property type="match status" value="1"/>
</dbReference>
<evidence type="ECO:0000256" key="3">
    <source>
        <dbReference type="ARBA" id="ARBA00047960"/>
    </source>
</evidence>
<dbReference type="PANTHER" id="PTHR44051:SF9">
    <property type="entry name" value="GLUTATHIONE S-TRANSFERASE 1"/>
    <property type="match status" value="1"/>
</dbReference>
<feature type="domain" description="GST C-terminal" evidence="5">
    <location>
        <begin position="86"/>
        <end position="222"/>
    </location>
</feature>
<dbReference type="AlphaFoldDB" id="A0A4Z0C2P0"/>
<dbReference type="SFLD" id="SFLDG00358">
    <property type="entry name" value="Main_(cytGST)"/>
    <property type="match status" value="1"/>
</dbReference>
<evidence type="ECO:0000313" key="6">
    <source>
        <dbReference type="EMBL" id="TFZ04778.1"/>
    </source>
</evidence>
<dbReference type="Gene3D" id="1.20.1050.10">
    <property type="match status" value="1"/>
</dbReference>
<dbReference type="PROSITE" id="PS50405">
    <property type="entry name" value="GST_CTER"/>
    <property type="match status" value="1"/>
</dbReference>
<comment type="catalytic activity">
    <reaction evidence="3">
        <text>RX + glutathione = an S-substituted glutathione + a halide anion + H(+)</text>
        <dbReference type="Rhea" id="RHEA:16437"/>
        <dbReference type="ChEBI" id="CHEBI:15378"/>
        <dbReference type="ChEBI" id="CHEBI:16042"/>
        <dbReference type="ChEBI" id="CHEBI:17792"/>
        <dbReference type="ChEBI" id="CHEBI:57925"/>
        <dbReference type="ChEBI" id="CHEBI:90779"/>
        <dbReference type="EC" id="2.5.1.18"/>
    </reaction>
</comment>
<dbReference type="GO" id="GO:0004364">
    <property type="term" value="F:glutathione transferase activity"/>
    <property type="evidence" value="ECO:0007669"/>
    <property type="project" value="UniProtKB-EC"/>
</dbReference>
<dbReference type="GO" id="GO:0004601">
    <property type="term" value="F:peroxidase activity"/>
    <property type="evidence" value="ECO:0007669"/>
    <property type="project" value="UniProtKB-ARBA"/>
</dbReference>
<dbReference type="CDD" id="cd03189">
    <property type="entry name" value="GST_C_GTT1_like"/>
    <property type="match status" value="1"/>
</dbReference>
<keyword evidence="2 6" id="KW-0808">Transferase</keyword>
<protein>
    <recommendedName>
        <fullName evidence="1">glutathione transferase</fullName>
        <ecNumber evidence="1">2.5.1.18</ecNumber>
    </recommendedName>
</protein>
<comment type="caution">
    <text evidence="6">The sequence shown here is derived from an EMBL/GenBank/DDBJ whole genome shotgun (WGS) entry which is preliminary data.</text>
</comment>
<evidence type="ECO:0000313" key="7">
    <source>
        <dbReference type="Proteomes" id="UP000297564"/>
    </source>
</evidence>
<evidence type="ECO:0000259" key="4">
    <source>
        <dbReference type="PROSITE" id="PS50404"/>
    </source>
</evidence>
<proteinExistence type="predicted"/>
<dbReference type="InterPro" id="IPR036282">
    <property type="entry name" value="Glutathione-S-Trfase_C_sf"/>
</dbReference>
<dbReference type="PROSITE" id="PS50404">
    <property type="entry name" value="GST_NTER"/>
    <property type="match status" value="1"/>
</dbReference>
<evidence type="ECO:0000256" key="2">
    <source>
        <dbReference type="ARBA" id="ARBA00022679"/>
    </source>
</evidence>